<dbReference type="eggNOG" id="ENOG502S0JR">
    <property type="taxonomic scope" value="Eukaryota"/>
</dbReference>
<feature type="compositionally biased region" description="Basic residues" evidence="1">
    <location>
        <begin position="171"/>
        <end position="184"/>
    </location>
</feature>
<feature type="compositionally biased region" description="Basic and acidic residues" evidence="1">
    <location>
        <begin position="65"/>
        <end position="80"/>
    </location>
</feature>
<name>Q7Q996_ANOGA</name>
<feature type="compositionally biased region" description="Low complexity" evidence="1">
    <location>
        <begin position="252"/>
        <end position="273"/>
    </location>
</feature>
<feature type="compositionally biased region" description="Basic and acidic residues" evidence="1">
    <location>
        <begin position="348"/>
        <end position="359"/>
    </location>
</feature>
<dbReference type="HOGENOM" id="CLU_034975_0_0_1"/>
<dbReference type="InParanoid" id="Q7Q996"/>
<reference evidence="2" key="3">
    <citation type="journal article" date="2004" name="Trends Parasitol.">
        <title>The Anopheles gambiae genome: an update.</title>
        <authorList>
            <person name="Mongin E."/>
            <person name="Louis C."/>
            <person name="Holt R.A."/>
            <person name="Birney E."/>
            <person name="Collins F.H."/>
        </authorList>
    </citation>
    <scope>NUCLEOTIDE SEQUENCE</scope>
    <source>
        <strain evidence="2">PEST</strain>
    </source>
</reference>
<feature type="compositionally biased region" description="Basic and acidic residues" evidence="1">
    <location>
        <begin position="308"/>
        <end position="321"/>
    </location>
</feature>
<feature type="compositionally biased region" description="Basic and acidic residues" evidence="1">
    <location>
        <begin position="466"/>
        <end position="482"/>
    </location>
</feature>
<dbReference type="PaxDb" id="7165-AGAP003368-PA"/>
<dbReference type="OMA" id="LWERSQM"/>
<feature type="compositionally biased region" description="Gly residues" evidence="1">
    <location>
        <begin position="103"/>
        <end position="112"/>
    </location>
</feature>
<feature type="compositionally biased region" description="Pro residues" evidence="1">
    <location>
        <begin position="226"/>
        <end position="251"/>
    </location>
</feature>
<organism evidence="2">
    <name type="scientific">Anopheles gambiae</name>
    <name type="common">African malaria mosquito</name>
    <dbReference type="NCBI Taxonomy" id="7165"/>
    <lineage>
        <taxon>Eukaryota</taxon>
        <taxon>Metazoa</taxon>
        <taxon>Ecdysozoa</taxon>
        <taxon>Arthropoda</taxon>
        <taxon>Hexapoda</taxon>
        <taxon>Insecta</taxon>
        <taxon>Pterygota</taxon>
        <taxon>Neoptera</taxon>
        <taxon>Endopterygota</taxon>
        <taxon>Diptera</taxon>
        <taxon>Nematocera</taxon>
        <taxon>Culicoidea</taxon>
        <taxon>Culicidae</taxon>
        <taxon>Anophelinae</taxon>
        <taxon>Anopheles</taxon>
    </lineage>
</organism>
<feature type="compositionally biased region" description="Low complexity" evidence="1">
    <location>
        <begin position="433"/>
        <end position="457"/>
    </location>
</feature>
<feature type="compositionally biased region" description="Basic and acidic residues" evidence="1">
    <location>
        <begin position="27"/>
        <end position="40"/>
    </location>
</feature>
<dbReference type="Pfam" id="PF15692">
    <property type="entry name" value="NKAP"/>
    <property type="match status" value="1"/>
</dbReference>
<evidence type="ECO:0000256" key="1">
    <source>
        <dbReference type="SAM" id="MobiDB-lite"/>
    </source>
</evidence>
<proteinExistence type="predicted"/>
<feature type="region of interest" description="Disordered" evidence="1">
    <location>
        <begin position="1"/>
        <end position="510"/>
    </location>
</feature>
<feature type="compositionally biased region" description="Basic residues" evidence="1">
    <location>
        <begin position="113"/>
        <end position="130"/>
    </location>
</feature>
<dbReference type="AlphaFoldDB" id="Q7Q996"/>
<dbReference type="PANTHER" id="PTHR46940">
    <property type="entry name" value="NKAP DOMAIN-CONTAINING 1"/>
    <property type="match status" value="1"/>
</dbReference>
<dbReference type="VEuPathDB" id="VectorBase:AGAMI1_008685"/>
<dbReference type="FunCoup" id="Q7Q996">
    <property type="interactions" value="24"/>
</dbReference>
<reference evidence="2" key="2">
    <citation type="submission" date="2002-03" db="EMBL/GenBank/DDBJ databases">
        <authorList>
            <consortium name="The Anopheles Genome Sequencing Consortium"/>
        </authorList>
    </citation>
    <scope>NUCLEOTIDE SEQUENCE</scope>
    <source>
        <strain evidence="2">PEST</strain>
    </source>
</reference>
<reference evidence="2" key="5">
    <citation type="submission" date="2011-05" db="EMBL/GenBank/DDBJ databases">
        <authorList>
            <consortium name="VectorBase"/>
        </authorList>
    </citation>
    <scope>NUCLEOTIDE SEQUENCE</scope>
    <source>
        <strain evidence="2">PEST</strain>
    </source>
</reference>
<feature type="compositionally biased region" description="Low complexity" evidence="1">
    <location>
        <begin position="488"/>
        <end position="506"/>
    </location>
</feature>
<sequence length="652" mass="73374">MSLRRRDLSPPPRGPGGGGPLGGGSKLRMDRNPSRAKITDPSHPAGKRKEIDMVMKKARAFPNETWDKKLLEVEEKDPNRWRHTGYKKLYIEDDPSSSDSDRGPGGAGGRYGNGRRSRSPRSPRPPHRHSPSPMLAMRKRHMSPHSPVPMRRRSPSPSPISRKPPPPELKRRPRSPSPRMRRKSPMGGGMMRRPLSPGEMRRRPSPPPGMGPESPRRPPRRMSPHLGPPPSKGGRLPPVPRSKRPPSPPPRVSNMSRSASMSSCSDDSCSGCSVDDHRRRRRRSRSRSFSNPRPRVRSPPHNNGSKGLRREGLAGSHESRLRPMSPPPVDPRRKHLPPPPEPLPKGHRVPEKPSREHRPSRSIPQPLPEQRSRRPQTPDSDRALSPPKRSKHGAKSSSSGPVPEDARPSKVRPSKQRLPPPSSDVLGANGHDAAVSGAASSSSQTAHPAASSSSSGTGHKKHHKDKSAEKLRARVKIEGEPKRRSRPRSPSSGSEESSSSESSLPRFTATTRMTLSERFGKMAQWSVDRSNMENMRITKNSAGGDLKVMIEEELEAPPTRYTYSPAPAGHFPEELMTTGPSGLSSWDDVRVRYEYYKGRGYLRDLDLQDYVKWEEWWYKYQEWLKQERYYELWERSQMSRRRKKIPISQRLN</sequence>
<dbReference type="PANTHER" id="PTHR46940:SF1">
    <property type="entry name" value="NKAP DOMAIN CONTAINING 1"/>
    <property type="match status" value="1"/>
</dbReference>
<reference evidence="2" key="4">
    <citation type="journal article" date="2007" name="Genome Biol.">
        <title>Update of the Anopheles gambiae PEST genome assembly.</title>
        <authorList>
            <person name="Sharakhova M.V."/>
            <person name="Hammond M.P."/>
            <person name="Lobo N.F."/>
            <person name="Krzywinski J."/>
            <person name="Unger M.F."/>
            <person name="Hillenmeyer M.E."/>
            <person name="Bruggner R.V."/>
            <person name="Birney E."/>
            <person name="Collins F.H."/>
        </authorList>
    </citation>
    <scope>NUCLEOTIDE SEQUENCE</scope>
    <source>
        <strain evidence="2">PEST</strain>
    </source>
</reference>
<feature type="compositionally biased region" description="Pro residues" evidence="1">
    <location>
        <begin position="156"/>
        <end position="167"/>
    </location>
</feature>
<feature type="compositionally biased region" description="Gly residues" evidence="1">
    <location>
        <begin position="15"/>
        <end position="25"/>
    </location>
</feature>
<gene>
    <name evidence="2" type="ORF">AgaP_AGAP003368</name>
</gene>
<reference evidence="2" key="1">
    <citation type="journal article" date="2002" name="Science">
        <title>The genome sequence of the malaria mosquito Anopheles gambiae.</title>
        <authorList>
            <person name="Holt R.A."/>
            <person name="Subramanian G.M."/>
            <person name="Halpern A."/>
            <person name="Sutton G.G."/>
            <person name="Charlab R."/>
            <person name="Nusskern D.R."/>
            <person name="Wincker P."/>
            <person name="Clark A.G."/>
            <person name="Ribeiro J.M."/>
            <person name="Wides R."/>
            <person name="Salzberg S.L."/>
            <person name="Loftus B."/>
            <person name="Yandell M."/>
            <person name="Majoros W.H."/>
            <person name="Rusch D.B."/>
            <person name="Lai Z."/>
            <person name="Kraft C.L."/>
            <person name="Abril J.F."/>
            <person name="Anthouard V."/>
            <person name="Arensburger P."/>
            <person name="Atkinson P.W."/>
            <person name="Baden H."/>
            <person name="de Berardinis V."/>
            <person name="Baldwin D."/>
            <person name="Benes V."/>
            <person name="Biedler J."/>
            <person name="Blass C."/>
            <person name="Bolanos R."/>
            <person name="Boscus D."/>
            <person name="Barnstead M."/>
            <person name="Cai S."/>
            <person name="Center A."/>
            <person name="Chaturverdi K."/>
            <person name="Christophides G.K."/>
            <person name="Chrystal M.A."/>
            <person name="Clamp M."/>
            <person name="Cravchik A."/>
            <person name="Curwen V."/>
            <person name="Dana A."/>
            <person name="Delcher A."/>
            <person name="Dew I."/>
            <person name="Evans C.A."/>
            <person name="Flanigan M."/>
            <person name="Grundschober-Freimoser A."/>
            <person name="Friedli L."/>
            <person name="Gu Z."/>
            <person name="Guan P."/>
            <person name="Guigo R."/>
            <person name="Hillenmeyer M.E."/>
            <person name="Hladun S.L."/>
            <person name="Hogan J.R."/>
            <person name="Hong Y.S."/>
            <person name="Hoover J."/>
            <person name="Jaillon O."/>
            <person name="Ke Z."/>
            <person name="Kodira C."/>
            <person name="Kokoza E."/>
            <person name="Koutsos A."/>
            <person name="Letunic I."/>
            <person name="Levitsky A."/>
            <person name="Liang Y."/>
            <person name="Lin J.J."/>
            <person name="Lobo N.F."/>
            <person name="Lopez J.R."/>
            <person name="Malek J.A."/>
            <person name="McIntosh T.C."/>
            <person name="Meister S."/>
            <person name="Miller J."/>
            <person name="Mobarry C."/>
            <person name="Mongin E."/>
            <person name="Murphy S.D."/>
            <person name="O'Brochta D.A."/>
            <person name="Pfannkoch C."/>
            <person name="Qi R."/>
            <person name="Regier M.A."/>
            <person name="Remington K."/>
            <person name="Shao H."/>
            <person name="Sharakhova M.V."/>
            <person name="Sitter C.D."/>
            <person name="Shetty J."/>
            <person name="Smith T.J."/>
            <person name="Strong R."/>
            <person name="Sun J."/>
            <person name="Thomasova D."/>
            <person name="Ton L.Q."/>
            <person name="Topalis P."/>
            <person name="Tu Z."/>
            <person name="Unger M.F."/>
            <person name="Walenz B."/>
            <person name="Wang A."/>
            <person name="Wang J."/>
            <person name="Wang M."/>
            <person name="Wang X."/>
            <person name="Woodford K.J."/>
            <person name="Wortman J.R."/>
            <person name="Wu M."/>
            <person name="Yao A."/>
            <person name="Zdobnov E.M."/>
            <person name="Zhang H."/>
            <person name="Zhao Q."/>
            <person name="Zhao S."/>
            <person name="Zhu S.C."/>
            <person name="Zhimulev I."/>
            <person name="Coluzzi M."/>
            <person name="della Torre A."/>
            <person name="Roth C.W."/>
            <person name="Louis C."/>
            <person name="Kalush F."/>
            <person name="Mural R.J."/>
            <person name="Myers E.W."/>
            <person name="Adams M.D."/>
            <person name="Smith H.O."/>
            <person name="Broder S."/>
            <person name="Gardner M.J."/>
            <person name="Fraser C.M."/>
            <person name="Birney E."/>
            <person name="Bork P."/>
            <person name="Brey P.T."/>
            <person name="Venter J.C."/>
            <person name="Weissenbach J."/>
            <person name="Kafatos F.C."/>
            <person name="Collins F.H."/>
            <person name="Hoffman S.L."/>
        </authorList>
    </citation>
    <scope>NUCLEOTIDE SEQUENCE [LARGE SCALE GENOMIC DNA]</scope>
    <source>
        <strain evidence="2">PEST</strain>
    </source>
</reference>
<protein>
    <submittedName>
        <fullName evidence="2">AGAP003368-PA</fullName>
    </submittedName>
</protein>
<evidence type="ECO:0000313" key="2">
    <source>
        <dbReference type="EMBL" id="EAA09659.5"/>
    </source>
</evidence>
<dbReference type="EMBL" id="AAAB01008904">
    <property type="protein sequence ID" value="EAA09659.5"/>
    <property type="molecule type" value="Genomic_DNA"/>
</dbReference>
<accession>Q7Q996</accession>
<dbReference type="InterPro" id="IPR043407">
    <property type="entry name" value="Nkap_D1"/>
</dbReference>
<comment type="caution">
    <text evidence="2">The sequence shown here is derived from an EMBL/GenBank/DDBJ whole genome shotgun (WGS) entry which is preliminary data.</text>
</comment>
<dbReference type="VEuPathDB" id="VectorBase:AGAP003368"/>